<dbReference type="PROSITE" id="PS50181">
    <property type="entry name" value="FBOX"/>
    <property type="match status" value="1"/>
</dbReference>
<feature type="domain" description="F-box" evidence="2">
    <location>
        <begin position="28"/>
        <end position="73"/>
    </location>
</feature>
<proteinExistence type="predicted"/>
<comment type="caution">
    <text evidence="3">The sequence shown here is derived from an EMBL/GenBank/DDBJ whole genome shotgun (WGS) entry which is preliminary data.</text>
</comment>
<evidence type="ECO:0000313" key="3">
    <source>
        <dbReference type="EMBL" id="KAK0744902.1"/>
    </source>
</evidence>
<sequence length="438" mass="49808">MAKSKKNSTRRRANHQNHKRHSDKRPAPSSLLSLPPELYILIGTYLSQSDAIKASCASKRLHHVFRPAVWRALYPRGNDSEMMNGLVRLIAKAKSEEESDKLRILPYRPFVKDIKTLQFCLEGQDFSWDRDDSKPPELGDKIVSFISILPHLEEMNIELRHLDAQQVKRTVDILSTKSLENLSLLRRVRFISAESQTGEHKETFDTALCSRLIASFCAALGPQVTELEYVRGSKPANDDALLAATHAFTHINHRRSLKRLFIARNRPWTGFDVLPTRQILEQVVEPHKDTLEWFLVFDDADFKPAGGSSDWSTAQDAMSHLVSALSGMPRLRRVAFPVIDFPVLARSDGVIHGLDDANFEWEAVNEAMEFIARGVMDSLTHLDRVAFWSLLQGRGIEAIRDSGVGEVDCQFHEVRDDWSRVGSYGETYWPSGLWGYTW</sequence>
<dbReference type="InterPro" id="IPR001810">
    <property type="entry name" value="F-box_dom"/>
</dbReference>
<dbReference type="InterPro" id="IPR036047">
    <property type="entry name" value="F-box-like_dom_sf"/>
</dbReference>
<feature type="region of interest" description="Disordered" evidence="1">
    <location>
        <begin position="1"/>
        <end position="30"/>
    </location>
</feature>
<accession>A0AA40K431</accession>
<name>A0AA40K431_9PEZI</name>
<keyword evidence="4" id="KW-1185">Reference proteome</keyword>
<reference evidence="3" key="1">
    <citation type="submission" date="2023-06" db="EMBL/GenBank/DDBJ databases">
        <title>Genome-scale phylogeny and comparative genomics of the fungal order Sordariales.</title>
        <authorList>
            <consortium name="Lawrence Berkeley National Laboratory"/>
            <person name="Hensen N."/>
            <person name="Bonometti L."/>
            <person name="Westerberg I."/>
            <person name="Brannstrom I.O."/>
            <person name="Guillou S."/>
            <person name="Cros-Aarteil S."/>
            <person name="Calhoun S."/>
            <person name="Haridas S."/>
            <person name="Kuo A."/>
            <person name="Mondo S."/>
            <person name="Pangilinan J."/>
            <person name="Riley R."/>
            <person name="Labutti K."/>
            <person name="Andreopoulos B."/>
            <person name="Lipzen A."/>
            <person name="Chen C."/>
            <person name="Yanf M."/>
            <person name="Daum C."/>
            <person name="Ng V."/>
            <person name="Clum A."/>
            <person name="Steindorff A."/>
            <person name="Ohm R."/>
            <person name="Martin F."/>
            <person name="Silar P."/>
            <person name="Natvig D."/>
            <person name="Lalanne C."/>
            <person name="Gautier V."/>
            <person name="Ament-Velasquez S.L."/>
            <person name="Kruys A."/>
            <person name="Hutchinson M.I."/>
            <person name="Powell A.J."/>
            <person name="Barry K."/>
            <person name="Miller A.N."/>
            <person name="Grigoriev I.V."/>
            <person name="Debuchy R."/>
            <person name="Gladieux P."/>
            <person name="Thoren M.H."/>
            <person name="Johannesson H."/>
        </authorList>
    </citation>
    <scope>NUCLEOTIDE SEQUENCE</scope>
    <source>
        <strain evidence="3">CBS 540.89</strain>
    </source>
</reference>
<dbReference type="EMBL" id="JAUKTV010000002">
    <property type="protein sequence ID" value="KAK0744902.1"/>
    <property type="molecule type" value="Genomic_DNA"/>
</dbReference>
<protein>
    <recommendedName>
        <fullName evidence="2">F-box domain-containing protein</fullName>
    </recommendedName>
</protein>
<evidence type="ECO:0000313" key="4">
    <source>
        <dbReference type="Proteomes" id="UP001172159"/>
    </source>
</evidence>
<dbReference type="SUPFAM" id="SSF81383">
    <property type="entry name" value="F-box domain"/>
    <property type="match status" value="1"/>
</dbReference>
<organism evidence="3 4">
    <name type="scientific">Apiosordaria backusii</name>
    <dbReference type="NCBI Taxonomy" id="314023"/>
    <lineage>
        <taxon>Eukaryota</taxon>
        <taxon>Fungi</taxon>
        <taxon>Dikarya</taxon>
        <taxon>Ascomycota</taxon>
        <taxon>Pezizomycotina</taxon>
        <taxon>Sordariomycetes</taxon>
        <taxon>Sordariomycetidae</taxon>
        <taxon>Sordariales</taxon>
        <taxon>Lasiosphaeriaceae</taxon>
        <taxon>Apiosordaria</taxon>
    </lineage>
</organism>
<evidence type="ECO:0000259" key="2">
    <source>
        <dbReference type="PROSITE" id="PS50181"/>
    </source>
</evidence>
<feature type="compositionally biased region" description="Basic residues" evidence="1">
    <location>
        <begin position="1"/>
        <end position="23"/>
    </location>
</feature>
<dbReference type="Proteomes" id="UP001172159">
    <property type="component" value="Unassembled WGS sequence"/>
</dbReference>
<gene>
    <name evidence="3" type="ORF">B0T21DRAFT_325835</name>
</gene>
<dbReference type="AlphaFoldDB" id="A0AA40K431"/>
<evidence type="ECO:0000256" key="1">
    <source>
        <dbReference type="SAM" id="MobiDB-lite"/>
    </source>
</evidence>